<dbReference type="GO" id="GO:0015421">
    <property type="term" value="F:ABC-type oligopeptide transporter activity"/>
    <property type="evidence" value="ECO:0007669"/>
    <property type="project" value="TreeGrafter"/>
</dbReference>
<dbReference type="InterPro" id="IPR027417">
    <property type="entry name" value="P-loop_NTPase"/>
</dbReference>
<feature type="transmembrane region" description="Helical" evidence="9">
    <location>
        <begin position="56"/>
        <end position="76"/>
    </location>
</feature>
<keyword evidence="6 12" id="KW-0067">ATP-binding</keyword>
<gene>
    <name evidence="12" type="ORF">SAMN03080610_03612</name>
</gene>
<dbReference type="SUPFAM" id="SSF90123">
    <property type="entry name" value="ABC transporter transmembrane region"/>
    <property type="match status" value="1"/>
</dbReference>
<feature type="domain" description="ABC transporter" evidence="10">
    <location>
        <begin position="374"/>
        <end position="609"/>
    </location>
</feature>
<accession>A0A1G5PAX3</accession>
<comment type="similarity">
    <text evidence="2">Belongs to the ABC transporter superfamily.</text>
</comment>
<dbReference type="InterPro" id="IPR039421">
    <property type="entry name" value="Type_1_exporter"/>
</dbReference>
<dbReference type="InterPro" id="IPR003593">
    <property type="entry name" value="AAA+_ATPase"/>
</dbReference>
<evidence type="ECO:0000313" key="13">
    <source>
        <dbReference type="Proteomes" id="UP000199347"/>
    </source>
</evidence>
<name>A0A1G5PAX3_AFIMA</name>
<dbReference type="GO" id="GO:0005886">
    <property type="term" value="C:plasma membrane"/>
    <property type="evidence" value="ECO:0007669"/>
    <property type="project" value="UniProtKB-SubCell"/>
</dbReference>
<evidence type="ECO:0000256" key="3">
    <source>
        <dbReference type="ARBA" id="ARBA00022448"/>
    </source>
</evidence>
<keyword evidence="4 9" id="KW-0812">Transmembrane</keyword>
<dbReference type="Gene3D" id="1.20.1560.10">
    <property type="entry name" value="ABC transporter type 1, transmembrane domain"/>
    <property type="match status" value="1"/>
</dbReference>
<organism evidence="12 13">
    <name type="scientific">Afifella marina DSM 2698</name>
    <dbReference type="NCBI Taxonomy" id="1120955"/>
    <lineage>
        <taxon>Bacteria</taxon>
        <taxon>Pseudomonadati</taxon>
        <taxon>Pseudomonadota</taxon>
        <taxon>Alphaproteobacteria</taxon>
        <taxon>Hyphomicrobiales</taxon>
        <taxon>Afifellaceae</taxon>
        <taxon>Afifella</taxon>
    </lineage>
</organism>
<dbReference type="InterPro" id="IPR011918">
    <property type="entry name" value="ABC_MsbA_ATP-bd"/>
</dbReference>
<dbReference type="SMART" id="SM00382">
    <property type="entry name" value="AAA"/>
    <property type="match status" value="1"/>
</dbReference>
<dbReference type="STRING" id="1120955.SAMN03080610_03612"/>
<dbReference type="PROSITE" id="PS50893">
    <property type="entry name" value="ABC_TRANSPORTER_2"/>
    <property type="match status" value="1"/>
</dbReference>
<feature type="domain" description="ABC transmembrane type-1" evidence="11">
    <location>
        <begin position="57"/>
        <end position="339"/>
    </location>
</feature>
<dbReference type="PROSITE" id="PS00211">
    <property type="entry name" value="ABC_TRANSPORTER_1"/>
    <property type="match status" value="1"/>
</dbReference>
<dbReference type="EMBL" id="FMVW01000012">
    <property type="protein sequence ID" value="SCZ46259.1"/>
    <property type="molecule type" value="Genomic_DNA"/>
</dbReference>
<dbReference type="Gene3D" id="3.40.50.300">
    <property type="entry name" value="P-loop containing nucleotide triphosphate hydrolases"/>
    <property type="match status" value="1"/>
</dbReference>
<keyword evidence="5" id="KW-0547">Nucleotide-binding</keyword>
<dbReference type="Pfam" id="PF00005">
    <property type="entry name" value="ABC_tran"/>
    <property type="match status" value="1"/>
</dbReference>
<dbReference type="InterPro" id="IPR011527">
    <property type="entry name" value="ABC1_TM_dom"/>
</dbReference>
<dbReference type="InterPro" id="IPR003439">
    <property type="entry name" value="ABC_transporter-like_ATP-bd"/>
</dbReference>
<sequence length="624" mass="67130">MRYQVRAATLAPHVQSCSLQKQMTDRSSKRPRKAGRSSLRPLKALVPYFARYRGRVAATLAALILATLATLAIPMAVRRVVDFGFSADNVGFIDSYFTMLLVVVAVLAGASAARFYLVTTLGERIVADLRDGLFTRMMQLSAGFYDTARSGEILSRLTADTTQIRAAISFAASVALRNIMMFLGSVVMMVVTSPGLSALVLAAIPFIVVPILWFGRRVRQRSRFAQDRLAEASAYASEAISGVRTVQAFNQETPARRYFGVRIEDAFQAARSATAARAALTAFAIFIVFASVVIVLWWGAQAVVDGTMTGGRLSQFVLYSVFAAAGLGEIGQVWGEISQAAGATERIVELLETEPEIKKPQNPVALPTPARGEVHFDDVSFAYPQGSGPVLHNVAFDIKAGERVAIVGPSGAGKSTVFALLMRFYDPQTGSVMVDGVPITEADPEEVRRRIALVPQDVAIFAATAFDNIRFGNETASREAVEAAAKAAHADEFIRALPEGYDTVLGERGITLSGGQKQRIAIARALLKDAPILLLDEATSSLDAESEVAVQAALETLMKDRTSLVIAHRLATVRNADRILVMENGALVEEGTHQTLIAKSGLYARLAELQFNDGGREPESAAAE</sequence>
<comment type="subcellular location">
    <subcellularLocation>
        <location evidence="1">Cell membrane</location>
        <topology evidence="1">Multi-pass membrane protein</topology>
    </subcellularLocation>
</comment>
<dbReference type="Pfam" id="PF00664">
    <property type="entry name" value="ABC_membrane"/>
    <property type="match status" value="1"/>
</dbReference>
<dbReference type="OrthoDB" id="9804259at2"/>
<feature type="transmembrane region" description="Helical" evidence="9">
    <location>
        <begin position="166"/>
        <end position="190"/>
    </location>
</feature>
<evidence type="ECO:0000256" key="6">
    <source>
        <dbReference type="ARBA" id="ARBA00022840"/>
    </source>
</evidence>
<evidence type="ECO:0000256" key="5">
    <source>
        <dbReference type="ARBA" id="ARBA00022741"/>
    </source>
</evidence>
<dbReference type="NCBIfam" id="TIGR02204">
    <property type="entry name" value="MsbA_rel"/>
    <property type="match status" value="1"/>
</dbReference>
<evidence type="ECO:0000313" key="12">
    <source>
        <dbReference type="EMBL" id="SCZ46259.1"/>
    </source>
</evidence>
<evidence type="ECO:0000256" key="9">
    <source>
        <dbReference type="SAM" id="Phobius"/>
    </source>
</evidence>
<keyword evidence="8 9" id="KW-0472">Membrane</keyword>
<dbReference type="FunFam" id="3.40.50.300:FF:000287">
    <property type="entry name" value="Multidrug ABC transporter ATP-binding protein"/>
    <property type="match status" value="1"/>
</dbReference>
<dbReference type="CDD" id="cd18575">
    <property type="entry name" value="ABC_6TM_bac_exporter_ABCB8_10_like"/>
    <property type="match status" value="1"/>
</dbReference>
<protein>
    <submittedName>
        <fullName evidence="12">ATP-binding cassette, subfamily B</fullName>
    </submittedName>
</protein>
<dbReference type="GO" id="GO:0005524">
    <property type="term" value="F:ATP binding"/>
    <property type="evidence" value="ECO:0007669"/>
    <property type="project" value="UniProtKB-KW"/>
</dbReference>
<dbReference type="PANTHER" id="PTHR43394:SF1">
    <property type="entry name" value="ATP-BINDING CASSETTE SUB-FAMILY B MEMBER 10, MITOCHONDRIAL"/>
    <property type="match status" value="1"/>
</dbReference>
<reference evidence="12 13" key="1">
    <citation type="submission" date="2016-10" db="EMBL/GenBank/DDBJ databases">
        <authorList>
            <person name="de Groot N.N."/>
        </authorList>
    </citation>
    <scope>NUCLEOTIDE SEQUENCE [LARGE SCALE GENOMIC DNA]</scope>
    <source>
        <strain evidence="12 13">DSM 2698</strain>
    </source>
</reference>
<keyword evidence="7 9" id="KW-1133">Transmembrane helix</keyword>
<dbReference type="InterPro" id="IPR017871">
    <property type="entry name" value="ABC_transporter-like_CS"/>
</dbReference>
<dbReference type="AlphaFoldDB" id="A0A1G5PAX3"/>
<proteinExistence type="inferred from homology"/>
<feature type="transmembrane region" description="Helical" evidence="9">
    <location>
        <begin position="278"/>
        <end position="300"/>
    </location>
</feature>
<evidence type="ECO:0000256" key="2">
    <source>
        <dbReference type="ARBA" id="ARBA00005417"/>
    </source>
</evidence>
<feature type="transmembrane region" description="Helical" evidence="9">
    <location>
        <begin position="96"/>
        <end position="117"/>
    </location>
</feature>
<evidence type="ECO:0000256" key="8">
    <source>
        <dbReference type="ARBA" id="ARBA00023136"/>
    </source>
</evidence>
<evidence type="ECO:0000259" key="11">
    <source>
        <dbReference type="PROSITE" id="PS50929"/>
    </source>
</evidence>
<evidence type="ECO:0000256" key="1">
    <source>
        <dbReference type="ARBA" id="ARBA00004651"/>
    </source>
</evidence>
<dbReference type="SUPFAM" id="SSF52540">
    <property type="entry name" value="P-loop containing nucleoside triphosphate hydrolases"/>
    <property type="match status" value="1"/>
</dbReference>
<feature type="transmembrane region" description="Helical" evidence="9">
    <location>
        <begin position="196"/>
        <end position="214"/>
    </location>
</feature>
<dbReference type="GO" id="GO:0016887">
    <property type="term" value="F:ATP hydrolysis activity"/>
    <property type="evidence" value="ECO:0007669"/>
    <property type="project" value="InterPro"/>
</dbReference>
<evidence type="ECO:0000259" key="10">
    <source>
        <dbReference type="PROSITE" id="PS50893"/>
    </source>
</evidence>
<evidence type="ECO:0000256" key="7">
    <source>
        <dbReference type="ARBA" id="ARBA00022989"/>
    </source>
</evidence>
<dbReference type="PANTHER" id="PTHR43394">
    <property type="entry name" value="ATP-DEPENDENT PERMEASE MDL1, MITOCHONDRIAL"/>
    <property type="match status" value="1"/>
</dbReference>
<dbReference type="InterPro" id="IPR036640">
    <property type="entry name" value="ABC1_TM_sf"/>
</dbReference>
<dbReference type="Proteomes" id="UP000199347">
    <property type="component" value="Unassembled WGS sequence"/>
</dbReference>
<keyword evidence="3" id="KW-0813">Transport</keyword>
<keyword evidence="13" id="KW-1185">Reference proteome</keyword>
<dbReference type="PROSITE" id="PS50929">
    <property type="entry name" value="ABC_TM1F"/>
    <property type="match status" value="1"/>
</dbReference>
<evidence type="ECO:0000256" key="4">
    <source>
        <dbReference type="ARBA" id="ARBA00022692"/>
    </source>
</evidence>